<keyword evidence="9" id="KW-0804">Transcription</keyword>
<evidence type="ECO:0000313" key="11">
    <source>
        <dbReference type="EMBL" id="POY74817.1"/>
    </source>
</evidence>
<evidence type="ECO:0000256" key="5">
    <source>
        <dbReference type="ARBA" id="ARBA00022695"/>
    </source>
</evidence>
<comment type="similarity">
    <text evidence="1 10">Belongs to the eukaryotic-type primase small subunit family.</text>
</comment>
<evidence type="ECO:0000256" key="4">
    <source>
        <dbReference type="ARBA" id="ARBA00022679"/>
    </source>
</evidence>
<dbReference type="EMBL" id="PJQD01000021">
    <property type="protein sequence ID" value="POY74817.1"/>
    <property type="molecule type" value="Genomic_DNA"/>
</dbReference>
<keyword evidence="12" id="KW-1185">Reference proteome</keyword>
<accession>A0A2S5BDH2</accession>
<dbReference type="FunFam" id="3.90.920.10:FF:000003">
    <property type="entry name" value="DNA primase"/>
    <property type="match status" value="1"/>
</dbReference>
<keyword evidence="6 10" id="KW-0235">DNA replication</keyword>
<keyword evidence="3 10" id="KW-0639">Primosome</keyword>
<proteinExistence type="inferred from homology"/>
<reference evidence="11 12" key="1">
    <citation type="journal article" date="2018" name="Front. Microbiol.">
        <title>Prospects for Fungal Bioremediation of Acidic Radioactive Waste Sites: Characterization and Genome Sequence of Rhodotorula taiwanensis MD1149.</title>
        <authorList>
            <person name="Tkavc R."/>
            <person name="Matrosova V.Y."/>
            <person name="Grichenko O.E."/>
            <person name="Gostincar C."/>
            <person name="Volpe R.P."/>
            <person name="Klimenkova P."/>
            <person name="Gaidamakova E.K."/>
            <person name="Zhou C.E."/>
            <person name="Stewart B.J."/>
            <person name="Lyman M.G."/>
            <person name="Malfatti S.A."/>
            <person name="Rubinfeld B."/>
            <person name="Courtot M."/>
            <person name="Singh J."/>
            <person name="Dalgard C.L."/>
            <person name="Hamilton T."/>
            <person name="Frey K.G."/>
            <person name="Gunde-Cimerman N."/>
            <person name="Dugan L."/>
            <person name="Daly M.J."/>
        </authorList>
    </citation>
    <scope>NUCLEOTIDE SEQUENCE [LARGE SCALE GENOMIC DNA]</scope>
    <source>
        <strain evidence="11 12">MD1149</strain>
    </source>
</reference>
<dbReference type="InterPro" id="IPR014052">
    <property type="entry name" value="DNA_primase_ssu_euk/arc"/>
</dbReference>
<dbReference type="STRING" id="741276.A0A2S5BDH2"/>
<dbReference type="SUPFAM" id="SSF56747">
    <property type="entry name" value="Prim-pol domain"/>
    <property type="match status" value="1"/>
</dbReference>
<gene>
    <name evidence="11" type="ORF">BMF94_2090</name>
</gene>
<dbReference type="Proteomes" id="UP000237144">
    <property type="component" value="Unassembled WGS sequence"/>
</dbReference>
<dbReference type="CDD" id="cd04860">
    <property type="entry name" value="AE_Prim_S"/>
    <property type="match status" value="1"/>
</dbReference>
<dbReference type="AlphaFoldDB" id="A0A2S5BDH2"/>
<keyword evidence="8" id="KW-0862">Zinc</keyword>
<name>A0A2S5BDH2_9BASI</name>
<evidence type="ECO:0000256" key="2">
    <source>
        <dbReference type="ARBA" id="ARBA00022478"/>
    </source>
</evidence>
<evidence type="ECO:0000256" key="1">
    <source>
        <dbReference type="ARBA" id="ARBA00009762"/>
    </source>
</evidence>
<dbReference type="InterPro" id="IPR002755">
    <property type="entry name" value="DNA_primase_S"/>
</dbReference>
<dbReference type="GO" id="GO:0046872">
    <property type="term" value="F:metal ion binding"/>
    <property type="evidence" value="ECO:0007669"/>
    <property type="project" value="UniProtKB-KW"/>
</dbReference>
<sequence>MPGMQVDPPAGGPGQSACCHSLVRTLRDPLTLLLGRSSALDKLFADDDLKAMLPKMDNATEESMGDLSNPMVMRTYYSRLLPWKAMFLWLNQSYVPTRQFTHREFAFTLQNEAYLRYQSFAGADELKQEVLRLNPSRFEIGPMYSGRPKDRKALMKAAFRPMTRELVFDIDMTDYDSVRTCCKDKKMCSRCWKFITVAVKVLDEILRSDFGFRHILWVYSGRRGIHAWISDPAALQMTDEQRSAIVRYIDIVKGYTTMEKRMALHRPLHPTVERAYETCLRSAFANVVLKDQDCWKTDPHQWEQVLGLIPDKENVAELLKKFPASSTAPSIDRFKDLRKAHTRATPKQVERHDQAVQDLQIQYMYPRIDTEVSRKLNHLLKAPFCIHPGTGKVCVPILASQIDSFDPDTVPTVGKLLLELEELSRRGDTAADWGKTSLRPYVELFERHAEAVAKEKAREVKAAKAMSMEF</sequence>
<dbReference type="Gene3D" id="3.90.920.10">
    <property type="entry name" value="DNA primase, PRIM domain"/>
    <property type="match status" value="1"/>
</dbReference>
<evidence type="ECO:0000256" key="6">
    <source>
        <dbReference type="ARBA" id="ARBA00022705"/>
    </source>
</evidence>
<keyword evidence="7" id="KW-0479">Metal-binding</keyword>
<dbReference type="PANTHER" id="PTHR10536">
    <property type="entry name" value="DNA PRIMASE SMALL SUBUNIT"/>
    <property type="match status" value="1"/>
</dbReference>
<organism evidence="11 12">
    <name type="scientific">Rhodotorula taiwanensis</name>
    <dbReference type="NCBI Taxonomy" id="741276"/>
    <lineage>
        <taxon>Eukaryota</taxon>
        <taxon>Fungi</taxon>
        <taxon>Dikarya</taxon>
        <taxon>Basidiomycota</taxon>
        <taxon>Pucciniomycotina</taxon>
        <taxon>Microbotryomycetes</taxon>
        <taxon>Sporidiobolales</taxon>
        <taxon>Sporidiobolaceae</taxon>
        <taxon>Rhodotorula</taxon>
    </lineage>
</organism>
<keyword evidence="2 10" id="KW-0240">DNA-directed RNA polymerase</keyword>
<evidence type="ECO:0000256" key="7">
    <source>
        <dbReference type="ARBA" id="ARBA00022723"/>
    </source>
</evidence>
<evidence type="ECO:0000256" key="9">
    <source>
        <dbReference type="ARBA" id="ARBA00023163"/>
    </source>
</evidence>
<keyword evidence="5" id="KW-0548">Nucleotidyltransferase</keyword>
<dbReference type="NCBIfam" id="TIGR00335">
    <property type="entry name" value="primase_sml"/>
    <property type="match status" value="1"/>
</dbReference>
<dbReference type="GO" id="GO:0006269">
    <property type="term" value="P:DNA replication, synthesis of primer"/>
    <property type="evidence" value="ECO:0007669"/>
    <property type="project" value="UniProtKB-KW"/>
</dbReference>
<comment type="caution">
    <text evidence="11">The sequence shown here is derived from an EMBL/GenBank/DDBJ whole genome shotgun (WGS) entry which is preliminary data.</text>
</comment>
<dbReference type="Pfam" id="PF01896">
    <property type="entry name" value="DNA_primase_S"/>
    <property type="match status" value="1"/>
</dbReference>
<dbReference type="GO" id="GO:0003899">
    <property type="term" value="F:DNA-directed RNA polymerase activity"/>
    <property type="evidence" value="ECO:0007669"/>
    <property type="project" value="InterPro"/>
</dbReference>
<keyword evidence="4 10" id="KW-0808">Transferase</keyword>
<dbReference type="OrthoDB" id="19606at2759"/>
<evidence type="ECO:0000256" key="8">
    <source>
        <dbReference type="ARBA" id="ARBA00022833"/>
    </source>
</evidence>
<dbReference type="GO" id="GO:0005658">
    <property type="term" value="C:alpha DNA polymerase:primase complex"/>
    <property type="evidence" value="ECO:0007669"/>
    <property type="project" value="UniProtKB-ARBA"/>
</dbReference>
<evidence type="ECO:0000256" key="10">
    <source>
        <dbReference type="RuleBase" id="RU003514"/>
    </source>
</evidence>
<evidence type="ECO:0000313" key="12">
    <source>
        <dbReference type="Proteomes" id="UP000237144"/>
    </source>
</evidence>
<protein>
    <recommendedName>
        <fullName evidence="10">DNA primase</fullName>
        <ecNumber evidence="10">2.7.7.-</ecNumber>
    </recommendedName>
</protein>
<dbReference type="EC" id="2.7.7.-" evidence="10"/>
<evidence type="ECO:0000256" key="3">
    <source>
        <dbReference type="ARBA" id="ARBA00022515"/>
    </source>
</evidence>